<dbReference type="InterPro" id="IPR029057">
    <property type="entry name" value="PRTase-like"/>
</dbReference>
<organism evidence="2 3">
    <name type="scientific">Candidatus Woesebacteria bacterium RBG_13_36_22</name>
    <dbReference type="NCBI Taxonomy" id="1802478"/>
    <lineage>
        <taxon>Bacteria</taxon>
        <taxon>Candidatus Woeseibacteriota</taxon>
    </lineage>
</organism>
<gene>
    <name evidence="2" type="ORF">A2Z67_03115</name>
</gene>
<dbReference type="EMBL" id="MGFQ01000019">
    <property type="protein sequence ID" value="OGM09763.1"/>
    <property type="molecule type" value="Genomic_DNA"/>
</dbReference>
<sequence length="225" mass="25668">MTILDFVFPRKCLNCNKEGLYLCKNCLNNLREPHQVCPVCERFSINGKTHSGCISLSSLNGLIPVWPYRGIIRKALIALKYKFAYEIAKEVSDNVIKKLTKSLFINFKRPILIPIPLHPLRKNWRGFNQTEVMGKIIAKKLNWRFDPNFLVRKKIITPQTGLGKTKRIENIKGVFAINPAQILGSKNTTLILFDDVWTTGSTLKEAAAVIKEKYQNPVWGLTVAR</sequence>
<evidence type="ECO:0000313" key="3">
    <source>
        <dbReference type="Proteomes" id="UP000176939"/>
    </source>
</evidence>
<dbReference type="Proteomes" id="UP000176939">
    <property type="component" value="Unassembled WGS sequence"/>
</dbReference>
<reference evidence="2 3" key="1">
    <citation type="journal article" date="2016" name="Nat. Commun.">
        <title>Thousands of microbial genomes shed light on interconnected biogeochemical processes in an aquifer system.</title>
        <authorList>
            <person name="Anantharaman K."/>
            <person name="Brown C.T."/>
            <person name="Hug L.A."/>
            <person name="Sharon I."/>
            <person name="Castelle C.J."/>
            <person name="Probst A.J."/>
            <person name="Thomas B.C."/>
            <person name="Singh A."/>
            <person name="Wilkins M.J."/>
            <person name="Karaoz U."/>
            <person name="Brodie E.L."/>
            <person name="Williams K.H."/>
            <person name="Hubbard S.S."/>
            <person name="Banfield J.F."/>
        </authorList>
    </citation>
    <scope>NUCLEOTIDE SEQUENCE [LARGE SCALE GENOMIC DNA]</scope>
</reference>
<dbReference type="CDD" id="cd06223">
    <property type="entry name" value="PRTases_typeI"/>
    <property type="match status" value="1"/>
</dbReference>
<evidence type="ECO:0000313" key="2">
    <source>
        <dbReference type="EMBL" id="OGM09763.1"/>
    </source>
</evidence>
<protein>
    <recommendedName>
        <fullName evidence="4">Double zinc ribbon domain-containing protein</fullName>
    </recommendedName>
</protein>
<dbReference type="AlphaFoldDB" id="A0A1F7X4F4"/>
<accession>A0A1F7X4F4</accession>
<dbReference type="SUPFAM" id="SSF53271">
    <property type="entry name" value="PRTase-like"/>
    <property type="match status" value="1"/>
</dbReference>
<comment type="similarity">
    <text evidence="1">Belongs to the ComF/GntX family.</text>
</comment>
<proteinExistence type="inferred from homology"/>
<dbReference type="PANTHER" id="PTHR47505">
    <property type="entry name" value="DNA UTILIZATION PROTEIN YHGH"/>
    <property type="match status" value="1"/>
</dbReference>
<dbReference type="InterPro" id="IPR000836">
    <property type="entry name" value="PRTase_dom"/>
</dbReference>
<dbReference type="PANTHER" id="PTHR47505:SF1">
    <property type="entry name" value="DNA UTILIZATION PROTEIN YHGH"/>
    <property type="match status" value="1"/>
</dbReference>
<dbReference type="InterPro" id="IPR051910">
    <property type="entry name" value="ComF/GntX_DNA_util-trans"/>
</dbReference>
<dbReference type="Gene3D" id="3.40.50.2020">
    <property type="match status" value="1"/>
</dbReference>
<evidence type="ECO:0000256" key="1">
    <source>
        <dbReference type="ARBA" id="ARBA00008007"/>
    </source>
</evidence>
<evidence type="ECO:0008006" key="4">
    <source>
        <dbReference type="Google" id="ProtNLM"/>
    </source>
</evidence>
<comment type="caution">
    <text evidence="2">The sequence shown here is derived from an EMBL/GenBank/DDBJ whole genome shotgun (WGS) entry which is preliminary data.</text>
</comment>
<name>A0A1F7X4F4_9BACT</name>